<dbReference type="OMA" id="HDHQDYA"/>
<protein>
    <submittedName>
        <fullName evidence="1">Ankyrin repeat domain 9</fullName>
    </submittedName>
</protein>
<dbReference type="STRING" id="8081.ENSPREP00000006157"/>
<dbReference type="GeneID" id="103458117"/>
<dbReference type="CTD" id="122416"/>
<dbReference type="AlphaFoldDB" id="A0A3P9N9E9"/>
<dbReference type="GeneTree" id="ENSGT00390000018116"/>
<accession>A0A3P9N9E9</accession>
<dbReference type="Ensembl" id="ENSPRET00000006243.1">
    <property type="protein sequence ID" value="ENSPREP00000006157.1"/>
    <property type="gene ID" value="ENSPREG00000004299.1"/>
</dbReference>
<keyword evidence="2" id="KW-1185">Reference proteome</keyword>
<dbReference type="Proteomes" id="UP000242638">
    <property type="component" value="Unassembled WGS sequence"/>
</dbReference>
<dbReference type="InterPro" id="IPR036770">
    <property type="entry name" value="Ankyrin_rpt-contain_sf"/>
</dbReference>
<dbReference type="Bgee" id="ENSPREG00000004299">
    <property type="expression patterns" value="Expressed in head and 1 other cell type or tissue"/>
</dbReference>
<dbReference type="Gene3D" id="1.25.40.20">
    <property type="entry name" value="Ankyrin repeat-containing domain"/>
    <property type="match status" value="1"/>
</dbReference>
<proteinExistence type="predicted"/>
<reference evidence="2" key="1">
    <citation type="submission" date="2013-11" db="EMBL/GenBank/DDBJ databases">
        <title>The genomic landscape of the Guanapo guppy.</title>
        <authorList>
            <person name="Kuenstner A."/>
            <person name="Dreyer C."/>
        </authorList>
    </citation>
    <scope>NUCLEOTIDE SEQUENCE</scope>
    <source>
        <strain evidence="2">Guanapo</strain>
    </source>
</reference>
<dbReference type="OrthoDB" id="45365at2759"/>
<sequence>MELHEGGALHSFQAIKVCGNEREVWTEETHQLFLQSSQGEATCFLPPEADSVALLLCAVMPWLRSSSSSSTGQCLSCSPCQRECERTAFSFYCAVREQLPVWLLEEMRSMEVFCWDNGSPRAFLPSEALLYAIVHDHQDYARYLLNRYSVGALRAPACSFCCCPGSGAPHLSVAVRYNRVTVLGMVMEALKDCGGPAKRREYLDGRGGCLHAADAGKTAVQLAVELSHPECLLQLLVHGARPDGLEVALQRLVSCMVSERQQAQRCLDFLLLFLAKPPLLPCLRDEPQRWQGLLGNRVFSWLCGLAPSPLLLQALRCLAQSGSDRITSLPDFLQPHS</sequence>
<reference evidence="1" key="2">
    <citation type="submission" date="2025-08" db="UniProtKB">
        <authorList>
            <consortium name="Ensembl"/>
        </authorList>
    </citation>
    <scope>IDENTIFICATION</scope>
    <source>
        <strain evidence="1">Guanapo</strain>
    </source>
</reference>
<dbReference type="SUPFAM" id="SSF48403">
    <property type="entry name" value="Ankyrin repeat"/>
    <property type="match status" value="1"/>
</dbReference>
<dbReference type="RefSeq" id="XP_008396924.1">
    <property type="nucleotide sequence ID" value="XM_008398702.2"/>
</dbReference>
<evidence type="ECO:0000313" key="2">
    <source>
        <dbReference type="Proteomes" id="UP000242638"/>
    </source>
</evidence>
<reference evidence="1" key="3">
    <citation type="submission" date="2025-09" db="UniProtKB">
        <authorList>
            <consortium name="Ensembl"/>
        </authorList>
    </citation>
    <scope>IDENTIFICATION</scope>
    <source>
        <strain evidence="1">Guanapo</strain>
    </source>
</reference>
<name>A0A3P9N9E9_POERE</name>
<evidence type="ECO:0000313" key="1">
    <source>
        <dbReference type="Ensembl" id="ENSPREP00000006157.1"/>
    </source>
</evidence>
<dbReference type="KEGG" id="pret:103458117"/>
<organism evidence="1 2">
    <name type="scientific">Poecilia reticulata</name>
    <name type="common">Guppy</name>
    <name type="synonym">Acanthophacelus reticulatus</name>
    <dbReference type="NCBI Taxonomy" id="8081"/>
    <lineage>
        <taxon>Eukaryota</taxon>
        <taxon>Metazoa</taxon>
        <taxon>Chordata</taxon>
        <taxon>Craniata</taxon>
        <taxon>Vertebrata</taxon>
        <taxon>Euteleostomi</taxon>
        <taxon>Actinopterygii</taxon>
        <taxon>Neopterygii</taxon>
        <taxon>Teleostei</taxon>
        <taxon>Neoteleostei</taxon>
        <taxon>Acanthomorphata</taxon>
        <taxon>Ovalentaria</taxon>
        <taxon>Atherinomorphae</taxon>
        <taxon>Cyprinodontiformes</taxon>
        <taxon>Poeciliidae</taxon>
        <taxon>Poeciliinae</taxon>
        <taxon>Poecilia</taxon>
    </lineage>
</organism>